<accession>A0A060CN52</accession>
<sequence length="131" mass="13579">MEVVEASAPLATLAADWRSGKAKAALLAAGLRERALRPALYTKGAYLPLAIAGEKADCFIAFARMHGDDAAIILAPRLCLSLLNGAQNAGGIDIGDLSVTLPDGLAARSFTDMLNGQTRQGSGRIPLASEM</sequence>
<reference evidence="1" key="1">
    <citation type="journal article" date="2013" name="Environ. Microbiol.">
        <title>Seasonally variable intestinal metagenomes of the red palm weevil (Rhynchophorus ferrugineus).</title>
        <authorList>
            <person name="Jia S."/>
            <person name="Zhang X."/>
            <person name="Zhang G."/>
            <person name="Yin A."/>
            <person name="Zhang S."/>
            <person name="Li F."/>
            <person name="Wang L."/>
            <person name="Zhao D."/>
            <person name="Yun Q."/>
            <person name="Tala"/>
            <person name="Wang J."/>
            <person name="Sun G."/>
            <person name="Baabdullah M."/>
            <person name="Yu X."/>
            <person name="Hu S."/>
            <person name="Al-Mssallem I.S."/>
            <person name="Yu J."/>
        </authorList>
    </citation>
    <scope>NUCLEOTIDE SEQUENCE</scope>
</reference>
<dbReference type="AlphaFoldDB" id="A0A060CN52"/>
<dbReference type="EMBL" id="KF127222">
    <property type="protein sequence ID" value="AIA94575.1"/>
    <property type="molecule type" value="Genomic_DNA"/>
</dbReference>
<feature type="non-terminal residue" evidence="1">
    <location>
        <position position="131"/>
    </location>
</feature>
<proteinExistence type="predicted"/>
<name>A0A060CN52_9GAMM</name>
<evidence type="ECO:0000313" key="1">
    <source>
        <dbReference type="EMBL" id="AIA94575.1"/>
    </source>
</evidence>
<protein>
    <submittedName>
        <fullName evidence="1">CAZy families GH13 protein</fullName>
    </submittedName>
</protein>
<organism evidence="1">
    <name type="scientific">uncultured Erwinia sp</name>
    <dbReference type="NCBI Taxonomy" id="246798"/>
    <lineage>
        <taxon>Bacteria</taxon>
        <taxon>Pseudomonadati</taxon>
        <taxon>Pseudomonadota</taxon>
        <taxon>Gammaproteobacteria</taxon>
        <taxon>Enterobacterales</taxon>
        <taxon>Erwiniaceae</taxon>
        <taxon>Erwinia</taxon>
        <taxon>environmental samples</taxon>
    </lineage>
</organism>